<dbReference type="EMBL" id="LYUB02000002">
    <property type="protein sequence ID" value="OVF10343.1"/>
    <property type="molecule type" value="Genomic_DNA"/>
</dbReference>
<dbReference type="Proteomes" id="UP000195602">
    <property type="component" value="Unassembled WGS sequence"/>
</dbReference>
<dbReference type="Pfam" id="PF09798">
    <property type="entry name" value="LCD1"/>
    <property type="match status" value="1"/>
</dbReference>
<dbReference type="AlphaFoldDB" id="A0AA91Q346"/>
<evidence type="ECO:0000313" key="7">
    <source>
        <dbReference type="Proteomes" id="UP000195602"/>
    </source>
</evidence>
<dbReference type="GO" id="GO:0000077">
    <property type="term" value="P:DNA damage checkpoint signaling"/>
    <property type="evidence" value="ECO:0007669"/>
    <property type="project" value="InterPro"/>
</dbReference>
<name>A0AA91Q346_CLALS</name>
<keyword evidence="2" id="KW-0227">DNA damage</keyword>
<evidence type="ECO:0000256" key="2">
    <source>
        <dbReference type="ARBA" id="ARBA00022763"/>
    </source>
</evidence>
<evidence type="ECO:0000256" key="3">
    <source>
        <dbReference type="ARBA" id="ARBA00023242"/>
    </source>
</evidence>
<evidence type="ECO:0000256" key="1">
    <source>
        <dbReference type="ARBA" id="ARBA00004123"/>
    </source>
</evidence>
<dbReference type="KEGG" id="clus:A9F13_02g01452"/>
<evidence type="ECO:0000256" key="4">
    <source>
        <dbReference type="SAM" id="Coils"/>
    </source>
</evidence>
<feature type="coiled-coil region" evidence="4">
    <location>
        <begin position="35"/>
        <end position="98"/>
    </location>
</feature>
<evidence type="ECO:0000256" key="5">
    <source>
        <dbReference type="SAM" id="MobiDB-lite"/>
    </source>
</evidence>
<dbReference type="InterPro" id="IPR018622">
    <property type="entry name" value="DNA_damage_chkpnt_Lcd1"/>
</dbReference>
<keyword evidence="3" id="KW-0539">Nucleus</keyword>
<gene>
    <name evidence="6" type="ORF">A9F13_02g01452</name>
</gene>
<reference evidence="6 7" key="1">
    <citation type="submission" date="2017-04" db="EMBL/GenBank/DDBJ databases">
        <title>Draft genome of the yeast Clavispora lusitaniae type strain CBS 6936.</title>
        <authorList>
            <person name="Durrens P."/>
            <person name="Klopp C."/>
            <person name="Biteau N."/>
            <person name="Fitton-Ouhabi V."/>
            <person name="Dementhon K."/>
            <person name="Accoceberry I."/>
            <person name="Sherman D.J."/>
            <person name="Noel T."/>
        </authorList>
    </citation>
    <scope>NUCLEOTIDE SEQUENCE [LARGE SCALE GENOMIC DNA]</scope>
    <source>
        <strain evidence="6 7">CBS 6936</strain>
    </source>
</reference>
<evidence type="ECO:0000313" key="6">
    <source>
        <dbReference type="EMBL" id="OVF10343.1"/>
    </source>
</evidence>
<organism evidence="6 7">
    <name type="scientific">Clavispora lusitaniae</name>
    <name type="common">Candida lusitaniae</name>
    <dbReference type="NCBI Taxonomy" id="36911"/>
    <lineage>
        <taxon>Eukaryota</taxon>
        <taxon>Fungi</taxon>
        <taxon>Dikarya</taxon>
        <taxon>Ascomycota</taxon>
        <taxon>Saccharomycotina</taxon>
        <taxon>Pichiomycetes</taxon>
        <taxon>Metschnikowiaceae</taxon>
        <taxon>Clavispora</taxon>
    </lineage>
</organism>
<accession>A0AA91Q346</accession>
<feature type="region of interest" description="Disordered" evidence="5">
    <location>
        <begin position="98"/>
        <end position="131"/>
    </location>
</feature>
<sequence length="664" mass="74418">MSDFDDDDDMLLELVRATQRPPDQPDSLYRARGEIAILRAQLEALQSSKNAEAERLRRDLEAARSAARGHIDALKSSVDKLEDEKRFLDNEIRALSAKRRKVESSPQSRPQSSPQPRPAEAGEAAEQPEADVRPGDGVFIRVQDEWSQFCDFFHGYTINGSSRTCMGFLATICVEDCVGSSIFGRRLRLAPRVPVSSAVWEYLLEVRHLRLDVLVETVCGELMALVEALLAVPQQRAFLAVPFLVCLVHASVTFKYSAVGEKLALQLVQQACALSRRFVALLVSADGADSFVEQRGTYQQRVLENFTLVACLDLVETVVVVATQFGAAFVRRLWQGMDFDLLTAVFPENSERFKASAQINLVYNYVEMLSASLEGGFAAGDQAQNARIVQSLIKAFLIDISVKDDFMFFGLNRALGNNGDLVKICEAVPQKNPLNTPLVSVAFPVKHTPPSPQQSFAVLQNHESHLLSLRLKMVSLLEALIVNGNMQLVNSKENIKSIVRIIGFEQNFIMHQPRSKVVHMRLSIISSLLRVLFYIIDENKNINTLIYPETLHEIFVILMRVAFSSDSLSTDAHQFLSEIRGKGLVDIGVFNKACEWRSREVAHFNIFDARPNKYAELSNIECDFANGVEFPYDSETIEIAREMLSVCVNHDEADNLYYNMNSEV</sequence>
<dbReference type="GO" id="GO:0005634">
    <property type="term" value="C:nucleus"/>
    <property type="evidence" value="ECO:0007669"/>
    <property type="project" value="UniProtKB-SubCell"/>
</dbReference>
<comment type="caution">
    <text evidence="6">The sequence shown here is derived from an EMBL/GenBank/DDBJ whole genome shotgun (WGS) entry which is preliminary data.</text>
</comment>
<proteinExistence type="predicted"/>
<keyword evidence="4" id="KW-0175">Coiled coil</keyword>
<protein>
    <submittedName>
        <fullName evidence="6">DNA damage checkpoint protein</fullName>
    </submittedName>
</protein>
<comment type="subcellular location">
    <subcellularLocation>
        <location evidence="1">Nucleus</location>
    </subcellularLocation>
</comment>
<feature type="compositionally biased region" description="Low complexity" evidence="5">
    <location>
        <begin position="104"/>
        <end position="127"/>
    </location>
</feature>